<reference evidence="2 3" key="1">
    <citation type="submission" date="2021-07" db="EMBL/GenBank/DDBJ databases">
        <authorList>
            <consortium name="Genoscope - CEA"/>
            <person name="William W."/>
        </authorList>
    </citation>
    <scope>NUCLEOTIDE SEQUENCE [LARGE SCALE GENOMIC DNA]</scope>
</reference>
<keyword evidence="1" id="KW-1133">Transmembrane helix</keyword>
<gene>
    <name evidence="2" type="ORF">BRAPAZ1V2_A09P74120.2</name>
</gene>
<dbReference type="Gramene" id="A09p74120.2_BraZ1">
    <property type="protein sequence ID" value="A09p74120.2_BraZ1.CDS.1"/>
    <property type="gene ID" value="A09g74120.2_BraZ1"/>
</dbReference>
<evidence type="ECO:0000256" key="1">
    <source>
        <dbReference type="SAM" id="Phobius"/>
    </source>
</evidence>
<feature type="non-terminal residue" evidence="2">
    <location>
        <position position="1"/>
    </location>
</feature>
<keyword evidence="1" id="KW-0812">Transmembrane</keyword>
<evidence type="ECO:0000313" key="3">
    <source>
        <dbReference type="Proteomes" id="UP000694005"/>
    </source>
</evidence>
<accession>A0A8D9CXP8</accession>
<organism evidence="2 3">
    <name type="scientific">Brassica campestris</name>
    <name type="common">Field mustard</name>
    <dbReference type="NCBI Taxonomy" id="3711"/>
    <lineage>
        <taxon>Eukaryota</taxon>
        <taxon>Viridiplantae</taxon>
        <taxon>Streptophyta</taxon>
        <taxon>Embryophyta</taxon>
        <taxon>Tracheophyta</taxon>
        <taxon>Spermatophyta</taxon>
        <taxon>Magnoliopsida</taxon>
        <taxon>eudicotyledons</taxon>
        <taxon>Gunneridae</taxon>
        <taxon>Pentapetalae</taxon>
        <taxon>rosids</taxon>
        <taxon>malvids</taxon>
        <taxon>Brassicales</taxon>
        <taxon>Brassicaceae</taxon>
        <taxon>Brassiceae</taxon>
        <taxon>Brassica</taxon>
    </lineage>
</organism>
<evidence type="ECO:0000313" key="2">
    <source>
        <dbReference type="EMBL" id="CAG7866945.1"/>
    </source>
</evidence>
<protein>
    <submittedName>
        <fullName evidence="2">Uncharacterized protein</fullName>
    </submittedName>
</protein>
<keyword evidence="1" id="KW-0472">Membrane</keyword>
<sequence length="79" mass="8546">KCNGGGNLRRKPRNDGTVGLRLFLVPPVVSFILLALCPWLDSALCFALGYRLEAVGNCCIQGLRAPFSQCSWQPAGLLI</sequence>
<name>A0A8D9CXP8_BRACM</name>
<feature type="transmembrane region" description="Helical" evidence="1">
    <location>
        <begin position="18"/>
        <end position="36"/>
    </location>
</feature>
<dbReference type="EMBL" id="LS974625">
    <property type="protein sequence ID" value="CAG7866945.1"/>
    <property type="molecule type" value="Genomic_DNA"/>
</dbReference>
<dbReference type="AlphaFoldDB" id="A0A8D9CXP8"/>
<proteinExistence type="predicted"/>
<dbReference type="Proteomes" id="UP000694005">
    <property type="component" value="Chromosome A09"/>
</dbReference>